<protein>
    <recommendedName>
        <fullName evidence="9">Probable manganese-dependent inorganic pyrophosphatase</fullName>
        <ecNumber evidence="3">3.6.1.1</ecNumber>
    </recommendedName>
    <alternativeName>
        <fullName evidence="7">Pyrophosphate phospho-hydrolase</fullName>
    </alternativeName>
</protein>
<keyword evidence="12" id="KW-1185">Reference proteome</keyword>
<dbReference type="GO" id="GO:0004427">
    <property type="term" value="F:inorganic diphosphate phosphatase activity"/>
    <property type="evidence" value="ECO:0007669"/>
    <property type="project" value="UniProtKB-EC"/>
</dbReference>
<dbReference type="eggNOG" id="COG1227">
    <property type="taxonomic scope" value="Bacteria"/>
</dbReference>
<dbReference type="HOGENOM" id="CLU_025243_0_1_9"/>
<dbReference type="OrthoDB" id="9766150at2"/>
<dbReference type="PANTHER" id="PTHR47618">
    <property type="entry name" value="BIFUNCTIONAL OLIGORIBONUCLEASE AND PAP PHOSPHATASE NRNA"/>
    <property type="match status" value="1"/>
</dbReference>
<organism evidence="11 12">
    <name type="scientific">Abiotrophia defectiva ATCC 49176</name>
    <dbReference type="NCBI Taxonomy" id="592010"/>
    <lineage>
        <taxon>Bacteria</taxon>
        <taxon>Bacillati</taxon>
        <taxon>Bacillota</taxon>
        <taxon>Bacilli</taxon>
        <taxon>Lactobacillales</taxon>
        <taxon>Aerococcaceae</taxon>
        <taxon>Abiotrophia</taxon>
    </lineage>
</organism>
<accession>W1Q2M1</accession>
<dbReference type="InterPro" id="IPR001667">
    <property type="entry name" value="DDH_dom"/>
</dbReference>
<keyword evidence="5" id="KW-0378">Hydrolase</keyword>
<dbReference type="EC" id="3.6.1.1" evidence="3"/>
<evidence type="ECO:0000256" key="9">
    <source>
        <dbReference type="ARBA" id="ARBA00071223"/>
    </source>
</evidence>
<evidence type="ECO:0000256" key="4">
    <source>
        <dbReference type="ARBA" id="ARBA00022723"/>
    </source>
</evidence>
<dbReference type="PANTHER" id="PTHR47618:SF1">
    <property type="entry name" value="BIFUNCTIONAL OLIGORIBONUCLEASE AND PAP PHOSPHATASE NRNA"/>
    <property type="match status" value="1"/>
</dbReference>
<evidence type="ECO:0000259" key="10">
    <source>
        <dbReference type="SMART" id="SM01131"/>
    </source>
</evidence>
<dbReference type="FunFam" id="3.90.1640.10:FF:000001">
    <property type="entry name" value="Probable manganese-dependent inorganic pyrophosphatase"/>
    <property type="match status" value="1"/>
</dbReference>
<gene>
    <name evidence="11" type="ORF">GCWU000182_001536</name>
</gene>
<feature type="domain" description="DHHA2" evidence="10">
    <location>
        <begin position="180"/>
        <end position="306"/>
    </location>
</feature>
<dbReference type="GeneID" id="84818034"/>
<dbReference type="GO" id="GO:0005737">
    <property type="term" value="C:cytoplasm"/>
    <property type="evidence" value="ECO:0007669"/>
    <property type="project" value="InterPro"/>
</dbReference>
<dbReference type="NCBIfam" id="NF003877">
    <property type="entry name" value="PRK05427.1"/>
    <property type="match status" value="1"/>
</dbReference>
<dbReference type="InterPro" id="IPR038222">
    <property type="entry name" value="DHHA2_dom_sf"/>
</dbReference>
<evidence type="ECO:0000256" key="5">
    <source>
        <dbReference type="ARBA" id="ARBA00022801"/>
    </source>
</evidence>
<dbReference type="Pfam" id="PF02833">
    <property type="entry name" value="DHHA2"/>
    <property type="match status" value="1"/>
</dbReference>
<dbReference type="Gene3D" id="3.10.310.20">
    <property type="entry name" value="DHHA2 domain"/>
    <property type="match status" value="1"/>
</dbReference>
<comment type="similarity">
    <text evidence="2">Belongs to the PPase class C family.</text>
</comment>
<dbReference type="AlphaFoldDB" id="W1Q2M1"/>
<keyword evidence="4" id="KW-0479">Metal-binding</keyword>
<comment type="caution">
    <text evidence="11">The sequence shown here is derived from an EMBL/GenBank/DDBJ whole genome shotgun (WGS) entry which is preliminary data.</text>
</comment>
<dbReference type="RefSeq" id="WP_023392178.1">
    <property type="nucleotide sequence ID" value="NZ_KI535340.1"/>
</dbReference>
<comment type="catalytic activity">
    <reaction evidence="8">
        <text>diphosphate + H2O = 2 phosphate + H(+)</text>
        <dbReference type="Rhea" id="RHEA:24576"/>
        <dbReference type="ChEBI" id="CHEBI:15377"/>
        <dbReference type="ChEBI" id="CHEBI:15378"/>
        <dbReference type="ChEBI" id="CHEBI:33019"/>
        <dbReference type="ChEBI" id="CHEBI:43474"/>
        <dbReference type="EC" id="3.6.1.1"/>
    </reaction>
</comment>
<evidence type="ECO:0000256" key="2">
    <source>
        <dbReference type="ARBA" id="ARBA00007350"/>
    </source>
</evidence>
<dbReference type="GO" id="GO:0046872">
    <property type="term" value="F:metal ion binding"/>
    <property type="evidence" value="ECO:0007669"/>
    <property type="project" value="UniProtKB-KW"/>
</dbReference>
<name>W1Q2M1_ABIDE</name>
<dbReference type="Pfam" id="PF01368">
    <property type="entry name" value="DHH"/>
    <property type="match status" value="1"/>
</dbReference>
<dbReference type="Gene3D" id="3.90.1640.10">
    <property type="entry name" value="inorganic pyrophosphatase (n-terminal core)"/>
    <property type="match status" value="1"/>
</dbReference>
<evidence type="ECO:0000256" key="1">
    <source>
        <dbReference type="ARBA" id="ARBA00001936"/>
    </source>
</evidence>
<dbReference type="InterPro" id="IPR004097">
    <property type="entry name" value="DHHA2"/>
</dbReference>
<proteinExistence type="inferred from homology"/>
<comment type="cofactor">
    <cofactor evidence="1">
        <name>Mn(2+)</name>
        <dbReference type="ChEBI" id="CHEBI:29035"/>
    </cofactor>
</comment>
<dbReference type="SMART" id="SM01131">
    <property type="entry name" value="DHHA2"/>
    <property type="match status" value="1"/>
</dbReference>
<dbReference type="EMBL" id="ACIN03000013">
    <property type="protein sequence ID" value="ESK65375.1"/>
    <property type="molecule type" value="Genomic_DNA"/>
</dbReference>
<evidence type="ECO:0000256" key="3">
    <source>
        <dbReference type="ARBA" id="ARBA00012146"/>
    </source>
</evidence>
<evidence type="ECO:0000313" key="11">
    <source>
        <dbReference type="EMBL" id="ESK65375.1"/>
    </source>
</evidence>
<evidence type="ECO:0000313" key="12">
    <source>
        <dbReference type="Proteomes" id="UP000019050"/>
    </source>
</evidence>
<dbReference type="InterPro" id="IPR051319">
    <property type="entry name" value="Oligoribo/pAp-PDE_c-di-AMP_PDE"/>
</dbReference>
<dbReference type="SUPFAM" id="SSF64182">
    <property type="entry name" value="DHH phosphoesterases"/>
    <property type="match status" value="1"/>
</dbReference>
<sequence>MTQYLVFGHKNPDTDTIASAIAFAYYLNQKGHQAEAVTLGTPNEETAFALDYFKAQAPRVIESAAGTGAHVALVDHNEASQSIDDLAELTVDYVIDHHRIGFESAQPLYYRCEPIGCTATVLYKMFGEAGIEIPAQIAGLMLSAIISDSLLFKSPTCTPEDVDAAQALATLAGVDAQVYGLDLLKAGTNLASKSEETLLNLDAKSFDMNGHQVRIAQVNAIGFSDLLARKEALLKAMQAEVEAKGYELFLLVVTDVLDSNSFGLVVGQDVSALEAAFGQKVVDQQLELPGVVSRKKQIVPPLTDSYAAR</sequence>
<evidence type="ECO:0000256" key="8">
    <source>
        <dbReference type="ARBA" id="ARBA00047820"/>
    </source>
</evidence>
<dbReference type="STRING" id="592010.GCWU000182_001536"/>
<evidence type="ECO:0000256" key="6">
    <source>
        <dbReference type="ARBA" id="ARBA00023211"/>
    </source>
</evidence>
<keyword evidence="6" id="KW-0464">Manganese</keyword>
<dbReference type="Proteomes" id="UP000019050">
    <property type="component" value="Unassembled WGS sequence"/>
</dbReference>
<dbReference type="FunFam" id="3.10.310.20:FF:000001">
    <property type="entry name" value="Probable manganese-dependent inorganic pyrophosphatase"/>
    <property type="match status" value="1"/>
</dbReference>
<evidence type="ECO:0000256" key="7">
    <source>
        <dbReference type="ARBA" id="ARBA00032535"/>
    </source>
</evidence>
<reference evidence="11" key="1">
    <citation type="submission" date="2013-06" db="EMBL/GenBank/DDBJ databases">
        <authorList>
            <person name="Weinstock G."/>
            <person name="Sodergren E."/>
            <person name="Clifton S."/>
            <person name="Fulton L."/>
            <person name="Fulton B."/>
            <person name="Courtney L."/>
            <person name="Fronick C."/>
            <person name="Harrison M."/>
            <person name="Strong C."/>
            <person name="Farmer C."/>
            <person name="Delahaunty K."/>
            <person name="Markovic C."/>
            <person name="Hall O."/>
            <person name="Minx P."/>
            <person name="Tomlinson C."/>
            <person name="Mitreva M."/>
            <person name="Nelson J."/>
            <person name="Hou S."/>
            <person name="Wollam A."/>
            <person name="Pepin K.H."/>
            <person name="Johnson M."/>
            <person name="Bhonagiri V."/>
            <person name="Nash W.E."/>
            <person name="Warren W."/>
            <person name="Chinwalla A."/>
            <person name="Mardis E.R."/>
            <person name="Wilson R.K."/>
        </authorList>
    </citation>
    <scope>NUCLEOTIDE SEQUENCE [LARGE SCALE GENOMIC DNA]</scope>
    <source>
        <strain evidence="11">ATCC 49176</strain>
    </source>
</reference>
<dbReference type="InterPro" id="IPR038763">
    <property type="entry name" value="DHH_sf"/>
</dbReference>